<evidence type="ECO:0000313" key="2">
    <source>
        <dbReference type="Proteomes" id="UP001270362"/>
    </source>
</evidence>
<dbReference type="EMBL" id="JAULSO010000001">
    <property type="protein sequence ID" value="KAK3694138.1"/>
    <property type="molecule type" value="Genomic_DNA"/>
</dbReference>
<comment type="caution">
    <text evidence="1">The sequence shown here is derived from an EMBL/GenBank/DDBJ whole genome shotgun (WGS) entry which is preliminary data.</text>
</comment>
<accession>A0AAE0XIL0</accession>
<reference evidence="1" key="1">
    <citation type="journal article" date="2023" name="Mol. Phylogenet. Evol.">
        <title>Genome-scale phylogeny and comparative genomics of the fungal order Sordariales.</title>
        <authorList>
            <person name="Hensen N."/>
            <person name="Bonometti L."/>
            <person name="Westerberg I."/>
            <person name="Brannstrom I.O."/>
            <person name="Guillou S."/>
            <person name="Cros-Aarteil S."/>
            <person name="Calhoun S."/>
            <person name="Haridas S."/>
            <person name="Kuo A."/>
            <person name="Mondo S."/>
            <person name="Pangilinan J."/>
            <person name="Riley R."/>
            <person name="LaButti K."/>
            <person name="Andreopoulos B."/>
            <person name="Lipzen A."/>
            <person name="Chen C."/>
            <person name="Yan M."/>
            <person name="Daum C."/>
            <person name="Ng V."/>
            <person name="Clum A."/>
            <person name="Steindorff A."/>
            <person name="Ohm R.A."/>
            <person name="Martin F."/>
            <person name="Silar P."/>
            <person name="Natvig D.O."/>
            <person name="Lalanne C."/>
            <person name="Gautier V."/>
            <person name="Ament-Velasquez S.L."/>
            <person name="Kruys A."/>
            <person name="Hutchinson M.I."/>
            <person name="Powell A.J."/>
            <person name="Barry K."/>
            <person name="Miller A.N."/>
            <person name="Grigoriev I.V."/>
            <person name="Debuchy R."/>
            <person name="Gladieux P."/>
            <person name="Hiltunen Thoren M."/>
            <person name="Johannesson H."/>
        </authorList>
    </citation>
    <scope>NUCLEOTIDE SEQUENCE</scope>
    <source>
        <strain evidence="1">CBS 314.62</strain>
    </source>
</reference>
<keyword evidence="2" id="KW-1185">Reference proteome</keyword>
<sequence>MIGGASRDIDFESHQLIPSRRVSSSFNDMHKKPVCDVSAAASTEATFSFSSESDGVSASLKLPASTGGPKPQWLIITNHAAMAETEVRRDYIREMEELEGSLKAETDALGQAITACHKRQVTWRENESLLLENRVENSAARRRRWWPRFVVKAVERRRIARERHRLRRDTRMIDIDYRRRLQEVRAHYAARRCEIGYRYYREYFAPLLAMGIPAADPTITPRKLYSLQGAAGCQW</sequence>
<name>A0AAE0XIL0_9PEZI</name>
<dbReference type="AlphaFoldDB" id="A0AAE0XIL0"/>
<evidence type="ECO:0000313" key="1">
    <source>
        <dbReference type="EMBL" id="KAK3694138.1"/>
    </source>
</evidence>
<organism evidence="1 2">
    <name type="scientific">Podospora appendiculata</name>
    <dbReference type="NCBI Taxonomy" id="314037"/>
    <lineage>
        <taxon>Eukaryota</taxon>
        <taxon>Fungi</taxon>
        <taxon>Dikarya</taxon>
        <taxon>Ascomycota</taxon>
        <taxon>Pezizomycotina</taxon>
        <taxon>Sordariomycetes</taxon>
        <taxon>Sordariomycetidae</taxon>
        <taxon>Sordariales</taxon>
        <taxon>Podosporaceae</taxon>
        <taxon>Podospora</taxon>
    </lineage>
</organism>
<protein>
    <submittedName>
        <fullName evidence="1">Uncharacterized protein</fullName>
    </submittedName>
</protein>
<reference evidence="1" key="2">
    <citation type="submission" date="2023-06" db="EMBL/GenBank/DDBJ databases">
        <authorList>
            <consortium name="Lawrence Berkeley National Laboratory"/>
            <person name="Haridas S."/>
            <person name="Hensen N."/>
            <person name="Bonometti L."/>
            <person name="Westerberg I."/>
            <person name="Brannstrom I.O."/>
            <person name="Guillou S."/>
            <person name="Cros-Aarteil S."/>
            <person name="Calhoun S."/>
            <person name="Kuo A."/>
            <person name="Mondo S."/>
            <person name="Pangilinan J."/>
            <person name="Riley R."/>
            <person name="Labutti K."/>
            <person name="Andreopoulos B."/>
            <person name="Lipzen A."/>
            <person name="Chen C."/>
            <person name="Yanf M."/>
            <person name="Daum C."/>
            <person name="Ng V."/>
            <person name="Clum A."/>
            <person name="Steindorff A."/>
            <person name="Ohm R."/>
            <person name="Martin F."/>
            <person name="Silar P."/>
            <person name="Natvig D."/>
            <person name="Lalanne C."/>
            <person name="Gautier V."/>
            <person name="Ament-Velasquez S.L."/>
            <person name="Kruys A."/>
            <person name="Hutchinson M.I."/>
            <person name="Powell A.J."/>
            <person name="Barry K."/>
            <person name="Miller A.N."/>
            <person name="Grigoriev I.V."/>
            <person name="Debuchy R."/>
            <person name="Gladieux P."/>
            <person name="Thoren M.H."/>
            <person name="Johannesson H."/>
        </authorList>
    </citation>
    <scope>NUCLEOTIDE SEQUENCE</scope>
    <source>
        <strain evidence="1">CBS 314.62</strain>
    </source>
</reference>
<dbReference type="Proteomes" id="UP001270362">
    <property type="component" value="Unassembled WGS sequence"/>
</dbReference>
<proteinExistence type="predicted"/>
<gene>
    <name evidence="1" type="ORF">B0T22DRAFT_437243</name>
</gene>